<evidence type="ECO:0000256" key="10">
    <source>
        <dbReference type="SAM" id="Phobius"/>
    </source>
</evidence>
<evidence type="ECO:0000256" key="9">
    <source>
        <dbReference type="ARBA" id="ARBA00022840"/>
    </source>
</evidence>
<dbReference type="PANTHER" id="PTHR44936:SF10">
    <property type="entry name" value="SENSOR PROTEIN RSTB"/>
    <property type="match status" value="1"/>
</dbReference>
<keyword evidence="4" id="KW-1003">Cell membrane</keyword>
<keyword evidence="6" id="KW-0808">Transferase</keyword>
<sequence length="516" mass="57411">MYSGLLAALLMVSLICMAALQLVNLVRSAQFNEDMVAGSLYLLAQRLQQDPQAITEMAARFDAAIQIVPAAATRLDPYQLERLERGRPLIESTNNGRTARLLYPMADSGLLDVQVSTVTELQAQATAYLLVEDWQRSGEPVELFLQRLQPRFGFPLSLTTLEQLVLSDADFARLQYGDVLVRIAIEGQEAEALVMLPGDPRVLRLGPIRAFDPYSWQAIAVITVIGIMLLGLGVYWVVNSFEIRLRKLEQATSRLAQGHLNARVAIDGSDPVSRLGQAFNKMAEHIQRLISIQREMVRAVSHELRTPVARIRFGLQIIEDSVDDAYVTKQLNGMDADIQELDELIDEILTYARLEEGGPILDFQRANVAAIADQVVREARPPSHVSVSYAGVSPDHEQYAEVEPRYIHRAIQNLVGNAGRYAAGRVRVTCHIGTDTCRVDVEDDGPGIPEEDWDRVFTAFARLDDSRTRSSGGYGLGLSIVRRIAYWHGGRAMVSRSEQLGGAKFSLIWPRRHQDA</sequence>
<dbReference type="InterPro" id="IPR003661">
    <property type="entry name" value="HisK_dim/P_dom"/>
</dbReference>
<feature type="domain" description="HAMP" evidence="12">
    <location>
        <begin position="244"/>
        <end position="291"/>
    </location>
</feature>
<dbReference type="EMBL" id="CP046056">
    <property type="protein sequence ID" value="QQD24657.1"/>
    <property type="molecule type" value="Genomic_DNA"/>
</dbReference>
<dbReference type="Pfam" id="PF02518">
    <property type="entry name" value="HATPase_c"/>
    <property type="match status" value="1"/>
</dbReference>
<keyword evidence="14" id="KW-1185">Reference proteome</keyword>
<dbReference type="GO" id="GO:0000155">
    <property type="term" value="F:phosphorelay sensor kinase activity"/>
    <property type="evidence" value="ECO:0007669"/>
    <property type="project" value="InterPro"/>
</dbReference>
<comment type="subcellular location">
    <subcellularLocation>
        <location evidence="2">Cell membrane</location>
        <topology evidence="2">Multi-pass membrane protein</topology>
    </subcellularLocation>
</comment>
<dbReference type="AlphaFoldDB" id="A0A9X7YQ36"/>
<dbReference type="GO" id="GO:0005886">
    <property type="term" value="C:plasma membrane"/>
    <property type="evidence" value="ECO:0007669"/>
    <property type="project" value="UniProtKB-SubCell"/>
</dbReference>
<keyword evidence="5" id="KW-0597">Phosphoprotein</keyword>
<reference evidence="13 14" key="1">
    <citation type="submission" date="2019-11" db="EMBL/GenBank/DDBJ databases">
        <title>Venatorbacter sp. nov. a predator of Campylobacter and other Gram-negative bacteria.</title>
        <authorList>
            <person name="Saeedi A."/>
            <person name="Cummings N.J."/>
            <person name="Connerton I.F."/>
            <person name="Connerton P.L."/>
        </authorList>
    </citation>
    <scope>NUCLEOTIDE SEQUENCE [LARGE SCALE GENOMIC DNA]</scope>
    <source>
        <strain evidence="13">XL5</strain>
    </source>
</reference>
<dbReference type="SMART" id="SM00304">
    <property type="entry name" value="HAMP"/>
    <property type="match status" value="1"/>
</dbReference>
<dbReference type="SUPFAM" id="SSF158472">
    <property type="entry name" value="HAMP domain-like"/>
    <property type="match status" value="1"/>
</dbReference>
<dbReference type="SMART" id="SM00388">
    <property type="entry name" value="HisKA"/>
    <property type="match status" value="1"/>
</dbReference>
<evidence type="ECO:0000313" key="14">
    <source>
        <dbReference type="Proteomes" id="UP000596074"/>
    </source>
</evidence>
<dbReference type="InterPro" id="IPR003660">
    <property type="entry name" value="HAMP_dom"/>
</dbReference>
<dbReference type="Pfam" id="PF00672">
    <property type="entry name" value="HAMP"/>
    <property type="match status" value="1"/>
</dbReference>
<dbReference type="CDD" id="cd00082">
    <property type="entry name" value="HisKA"/>
    <property type="match status" value="1"/>
</dbReference>
<evidence type="ECO:0000259" key="12">
    <source>
        <dbReference type="PROSITE" id="PS50885"/>
    </source>
</evidence>
<gene>
    <name evidence="13" type="ORF">GJQ55_09380</name>
</gene>
<dbReference type="EC" id="2.7.13.3" evidence="3"/>
<dbReference type="KEGG" id="vcw:GJQ55_09380"/>
<dbReference type="InterPro" id="IPR004358">
    <property type="entry name" value="Sig_transdc_His_kin-like_C"/>
</dbReference>
<dbReference type="SUPFAM" id="SSF47384">
    <property type="entry name" value="Homodimeric domain of signal transducing histidine kinase"/>
    <property type="match status" value="1"/>
</dbReference>
<keyword evidence="8" id="KW-0418">Kinase</keyword>
<dbReference type="Proteomes" id="UP000596074">
    <property type="component" value="Chromosome"/>
</dbReference>
<dbReference type="PANTHER" id="PTHR44936">
    <property type="entry name" value="SENSOR PROTEIN CREC"/>
    <property type="match status" value="1"/>
</dbReference>
<evidence type="ECO:0000256" key="6">
    <source>
        <dbReference type="ARBA" id="ARBA00022679"/>
    </source>
</evidence>
<evidence type="ECO:0000256" key="5">
    <source>
        <dbReference type="ARBA" id="ARBA00022553"/>
    </source>
</evidence>
<evidence type="ECO:0000313" key="13">
    <source>
        <dbReference type="EMBL" id="QQD24657.1"/>
    </source>
</evidence>
<keyword evidence="7" id="KW-0547">Nucleotide-binding</keyword>
<comment type="catalytic activity">
    <reaction evidence="1">
        <text>ATP + protein L-histidine = ADP + protein N-phospho-L-histidine.</text>
        <dbReference type="EC" id="2.7.13.3"/>
    </reaction>
</comment>
<feature type="domain" description="Histidine kinase" evidence="11">
    <location>
        <begin position="299"/>
        <end position="513"/>
    </location>
</feature>
<dbReference type="RefSeq" id="WP_228344717.1">
    <property type="nucleotide sequence ID" value="NZ_CP046056.1"/>
</dbReference>
<proteinExistence type="predicted"/>
<keyword evidence="10" id="KW-1133">Transmembrane helix</keyword>
<dbReference type="Pfam" id="PF00512">
    <property type="entry name" value="HisKA"/>
    <property type="match status" value="1"/>
</dbReference>
<name>A0A9X7YQ36_9GAMM</name>
<dbReference type="InterPro" id="IPR050980">
    <property type="entry name" value="2C_sensor_his_kinase"/>
</dbReference>
<organism evidence="13 14">
    <name type="scientific">Venatoribacter cucullus</name>
    <dbReference type="NCBI Taxonomy" id="2661630"/>
    <lineage>
        <taxon>Bacteria</taxon>
        <taxon>Pseudomonadati</taxon>
        <taxon>Pseudomonadota</taxon>
        <taxon>Gammaproteobacteria</taxon>
        <taxon>Oceanospirillales</taxon>
        <taxon>Oceanospirillaceae</taxon>
        <taxon>Venatoribacter</taxon>
    </lineage>
</organism>
<evidence type="ECO:0000256" key="2">
    <source>
        <dbReference type="ARBA" id="ARBA00004651"/>
    </source>
</evidence>
<keyword evidence="10" id="KW-0812">Transmembrane</keyword>
<evidence type="ECO:0000259" key="11">
    <source>
        <dbReference type="PROSITE" id="PS50109"/>
    </source>
</evidence>
<dbReference type="GO" id="GO:0005524">
    <property type="term" value="F:ATP binding"/>
    <property type="evidence" value="ECO:0007669"/>
    <property type="project" value="UniProtKB-KW"/>
</dbReference>
<dbReference type="PROSITE" id="PS50885">
    <property type="entry name" value="HAMP"/>
    <property type="match status" value="1"/>
</dbReference>
<feature type="transmembrane region" description="Helical" evidence="10">
    <location>
        <begin position="214"/>
        <end position="238"/>
    </location>
</feature>
<accession>A0A9X7YQ36</accession>
<dbReference type="PROSITE" id="PS50109">
    <property type="entry name" value="HIS_KIN"/>
    <property type="match status" value="1"/>
</dbReference>
<dbReference type="InterPro" id="IPR036890">
    <property type="entry name" value="HATPase_C_sf"/>
</dbReference>
<dbReference type="CDD" id="cd06225">
    <property type="entry name" value="HAMP"/>
    <property type="match status" value="1"/>
</dbReference>
<dbReference type="InterPro" id="IPR036097">
    <property type="entry name" value="HisK_dim/P_sf"/>
</dbReference>
<dbReference type="InterPro" id="IPR005467">
    <property type="entry name" value="His_kinase_dom"/>
</dbReference>
<dbReference type="SMART" id="SM00387">
    <property type="entry name" value="HATPase_c"/>
    <property type="match status" value="1"/>
</dbReference>
<evidence type="ECO:0000256" key="4">
    <source>
        <dbReference type="ARBA" id="ARBA00022475"/>
    </source>
</evidence>
<dbReference type="Gene3D" id="1.10.287.130">
    <property type="match status" value="1"/>
</dbReference>
<keyword evidence="10" id="KW-0472">Membrane</keyword>
<keyword evidence="9" id="KW-0067">ATP-binding</keyword>
<dbReference type="Gene3D" id="1.10.8.500">
    <property type="entry name" value="HAMP domain in histidine kinase"/>
    <property type="match status" value="1"/>
</dbReference>
<evidence type="ECO:0000256" key="7">
    <source>
        <dbReference type="ARBA" id="ARBA00022741"/>
    </source>
</evidence>
<dbReference type="Gene3D" id="3.30.565.10">
    <property type="entry name" value="Histidine kinase-like ATPase, C-terminal domain"/>
    <property type="match status" value="1"/>
</dbReference>
<evidence type="ECO:0000256" key="3">
    <source>
        <dbReference type="ARBA" id="ARBA00012438"/>
    </source>
</evidence>
<dbReference type="SUPFAM" id="SSF55874">
    <property type="entry name" value="ATPase domain of HSP90 chaperone/DNA topoisomerase II/histidine kinase"/>
    <property type="match status" value="1"/>
</dbReference>
<evidence type="ECO:0000256" key="1">
    <source>
        <dbReference type="ARBA" id="ARBA00000085"/>
    </source>
</evidence>
<dbReference type="PRINTS" id="PR00344">
    <property type="entry name" value="BCTRLSENSOR"/>
</dbReference>
<protein>
    <recommendedName>
        <fullName evidence="3">histidine kinase</fullName>
        <ecNumber evidence="3">2.7.13.3</ecNumber>
    </recommendedName>
</protein>
<evidence type="ECO:0000256" key="8">
    <source>
        <dbReference type="ARBA" id="ARBA00022777"/>
    </source>
</evidence>
<dbReference type="InterPro" id="IPR003594">
    <property type="entry name" value="HATPase_dom"/>
</dbReference>